<reference evidence="1 2" key="1">
    <citation type="submission" date="2023-10" db="EMBL/GenBank/DDBJ databases">
        <title>Roseovarius strain S88 nov., isolated from a marine algae.</title>
        <authorList>
            <person name="Lee M.W."/>
            <person name="Lee J.K."/>
            <person name="Kim J.M."/>
            <person name="Choi D.G."/>
            <person name="Baek J.H."/>
            <person name="Bayburt H."/>
            <person name="Jung J.J."/>
            <person name="Han D.M."/>
            <person name="Jeon C.O."/>
        </authorList>
    </citation>
    <scope>NUCLEOTIDE SEQUENCE [LARGE SCALE GENOMIC DNA]</scope>
    <source>
        <strain evidence="1 2">S88</strain>
    </source>
</reference>
<dbReference type="Pfam" id="PF22278">
    <property type="entry name" value="DUF6958"/>
    <property type="match status" value="1"/>
</dbReference>
<evidence type="ECO:0000313" key="1">
    <source>
        <dbReference type="EMBL" id="WWR46531.1"/>
    </source>
</evidence>
<dbReference type="Proteomes" id="UP001364156">
    <property type="component" value="Chromosome"/>
</dbReference>
<dbReference type="InterPro" id="IPR054233">
    <property type="entry name" value="DUF6958"/>
</dbReference>
<dbReference type="EMBL" id="CP146069">
    <property type="protein sequence ID" value="WWR46531.1"/>
    <property type="molecule type" value="Genomic_DNA"/>
</dbReference>
<proteinExistence type="predicted"/>
<protein>
    <submittedName>
        <fullName evidence="1">Uncharacterized protein</fullName>
    </submittedName>
</protein>
<evidence type="ECO:0000313" key="2">
    <source>
        <dbReference type="Proteomes" id="UP001364156"/>
    </source>
</evidence>
<name>A0ABZ2HKQ6_9RHOB</name>
<dbReference type="RefSeq" id="WP_338549385.1">
    <property type="nucleotide sequence ID" value="NZ_CP146069.1"/>
</dbReference>
<keyword evidence="2" id="KW-1185">Reference proteome</keyword>
<gene>
    <name evidence="1" type="ORF">RZ517_17470</name>
</gene>
<sequence length="104" mass="11482">MAELMAEARVACRTPAEGRDGVTNIPAWKFDAVRKAILSVLGERKIRFSELKDAVGEKIPADELSRLGSLGWHVTTVKLELEVRGEVERVPGQTLQVIRLCEVA</sequence>
<accession>A0ABZ2HKQ6</accession>
<organism evidence="1 2">
    <name type="scientific">Roseovarius phycicola</name>
    <dbReference type="NCBI Taxonomy" id="3080976"/>
    <lineage>
        <taxon>Bacteria</taxon>
        <taxon>Pseudomonadati</taxon>
        <taxon>Pseudomonadota</taxon>
        <taxon>Alphaproteobacteria</taxon>
        <taxon>Rhodobacterales</taxon>
        <taxon>Roseobacteraceae</taxon>
        <taxon>Roseovarius</taxon>
    </lineage>
</organism>